<dbReference type="PROSITE" id="PS50234">
    <property type="entry name" value="VWFA"/>
    <property type="match status" value="1"/>
</dbReference>
<keyword evidence="2" id="KW-1133">Transmembrane helix</keyword>
<feature type="transmembrane region" description="Helical" evidence="2">
    <location>
        <begin position="613"/>
        <end position="635"/>
    </location>
</feature>
<dbReference type="SMART" id="SM00327">
    <property type="entry name" value="VWA"/>
    <property type="match status" value="1"/>
</dbReference>
<sequence>MGTVRASRRTRGGRARRAAVRVLCGTAVLVSLLAPHGRDPVLATGAQPAFGPVDYAVAVDESASLAPEDMAAEKAAAARIALGDVSSSSHVTVFGFADAESGDQHAVDPVCPRTALDAAGRESIGGCVGKLRSRKKSEGAGTDFPSAIRQGVHELGTGSDPSVPRVLFLLTDGMLDVTDSPQYGDPAHRRAEGERQLELALKEAADQHVQIWPLGFGPEPDKAQLDRMAAGGYQKGCVELPSALPKAEKVSGSKDVGPMLEQIFAAAHCLRYAQGTSERPPATLEIAISPLATVGSIVVDKSDPEVTVTYLDPSGHQVPTTGTYRKSRFELAGAGHAVEALKITDPVPGVWKVKVEAPEGHRSLPVGVSVLWHGELRGAITMDPPSPQAGEKATVTMRLQTREGYEIKNTRDYAGLQVRGELTGDGFAPLPVNLADDGKGPDREAGDGSFTGTVQIPRSANGALKVSGTLTASGLSADTRSESGQIAPGELPVTAALTLPAADTHPGSTVTGTLAVHNTSGTPHTLRLSVTDLRPGLLSVTPAEIEVRPGESGTRKATVEIGPEGAFGGRLNGDGLRLAGTVTVVDATDGNRALVRSPLSVRLTPEPGVWDKYWWAFASTAALIALATAAAVALVRQRRVRRDPSGLMLQLVSEEGDILNEHPAGHGHKQWYEFAVVEPHRSPRIERRSHGKYAVRRSPEGGAVLRTRGAGRTRLPAHGSVPLTDTLSLSLGEETRTPKARRTRASRTRTPTATTPATGEGGSTYESYR</sequence>
<dbReference type="SUPFAM" id="SSF53300">
    <property type="entry name" value="vWA-like"/>
    <property type="match status" value="1"/>
</dbReference>
<proteinExistence type="predicted"/>
<keyword evidence="2" id="KW-0472">Membrane</keyword>
<dbReference type="CDD" id="cd00198">
    <property type="entry name" value="vWFA"/>
    <property type="match status" value="1"/>
</dbReference>
<evidence type="ECO:0000313" key="4">
    <source>
        <dbReference type="EMBL" id="GAA0356277.1"/>
    </source>
</evidence>
<protein>
    <recommendedName>
        <fullName evidence="3">VWFA domain-containing protein</fullName>
    </recommendedName>
</protein>
<accession>A0ABN0X6C2</accession>
<gene>
    <name evidence="4" type="ORF">GCM10010319_36900</name>
</gene>
<feature type="compositionally biased region" description="Low complexity" evidence="1">
    <location>
        <begin position="748"/>
        <end position="758"/>
    </location>
</feature>
<keyword evidence="2" id="KW-0812">Transmembrane</keyword>
<feature type="compositionally biased region" description="Basic residues" evidence="1">
    <location>
        <begin position="738"/>
        <end position="747"/>
    </location>
</feature>
<evidence type="ECO:0000256" key="1">
    <source>
        <dbReference type="SAM" id="MobiDB-lite"/>
    </source>
</evidence>
<comment type="caution">
    <text evidence="4">The sequence shown here is derived from an EMBL/GenBank/DDBJ whole genome shotgun (WGS) entry which is preliminary data.</text>
</comment>
<dbReference type="Proteomes" id="UP001500063">
    <property type="component" value="Unassembled WGS sequence"/>
</dbReference>
<name>A0ABN0X6C2_9ACTN</name>
<dbReference type="Gene3D" id="3.40.50.410">
    <property type="entry name" value="von Willebrand factor, type A domain"/>
    <property type="match status" value="1"/>
</dbReference>
<keyword evidence="5" id="KW-1185">Reference proteome</keyword>
<dbReference type="NCBIfam" id="NF041940">
    <property type="entry name" value="choice_anch_X"/>
    <property type="match status" value="1"/>
</dbReference>
<evidence type="ECO:0000259" key="3">
    <source>
        <dbReference type="PROSITE" id="PS50234"/>
    </source>
</evidence>
<evidence type="ECO:0000256" key="2">
    <source>
        <dbReference type="SAM" id="Phobius"/>
    </source>
</evidence>
<dbReference type="InterPro" id="IPR002035">
    <property type="entry name" value="VWF_A"/>
</dbReference>
<feature type="compositionally biased region" description="Basic and acidic residues" evidence="1">
    <location>
        <begin position="436"/>
        <end position="446"/>
    </location>
</feature>
<feature type="region of interest" description="Disordered" evidence="1">
    <location>
        <begin position="708"/>
        <end position="769"/>
    </location>
</feature>
<feature type="domain" description="VWFA" evidence="3">
    <location>
        <begin position="54"/>
        <end position="267"/>
    </location>
</feature>
<evidence type="ECO:0000313" key="5">
    <source>
        <dbReference type="Proteomes" id="UP001500063"/>
    </source>
</evidence>
<organism evidence="4 5">
    <name type="scientific">Streptomyces blastmyceticus</name>
    <dbReference type="NCBI Taxonomy" id="68180"/>
    <lineage>
        <taxon>Bacteria</taxon>
        <taxon>Bacillati</taxon>
        <taxon>Actinomycetota</taxon>
        <taxon>Actinomycetes</taxon>
        <taxon>Kitasatosporales</taxon>
        <taxon>Streptomycetaceae</taxon>
        <taxon>Streptomyces</taxon>
    </lineage>
</organism>
<feature type="region of interest" description="Disordered" evidence="1">
    <location>
        <begin position="436"/>
        <end position="456"/>
    </location>
</feature>
<dbReference type="EMBL" id="BAAABW010000018">
    <property type="protein sequence ID" value="GAA0356277.1"/>
    <property type="molecule type" value="Genomic_DNA"/>
</dbReference>
<dbReference type="InterPro" id="IPR036465">
    <property type="entry name" value="vWFA_dom_sf"/>
</dbReference>
<reference evidence="4 5" key="1">
    <citation type="journal article" date="2019" name="Int. J. Syst. Evol. Microbiol.">
        <title>The Global Catalogue of Microorganisms (GCM) 10K type strain sequencing project: providing services to taxonomists for standard genome sequencing and annotation.</title>
        <authorList>
            <consortium name="The Broad Institute Genomics Platform"/>
            <consortium name="The Broad Institute Genome Sequencing Center for Infectious Disease"/>
            <person name="Wu L."/>
            <person name="Ma J."/>
        </authorList>
    </citation>
    <scope>NUCLEOTIDE SEQUENCE [LARGE SCALE GENOMIC DNA]</scope>
    <source>
        <strain evidence="4 5">JCM 4565</strain>
    </source>
</reference>